<dbReference type="SUPFAM" id="SSF47384">
    <property type="entry name" value="Homodimeric domain of signal transducing histidine kinase"/>
    <property type="match status" value="1"/>
</dbReference>
<dbReference type="InterPro" id="IPR000014">
    <property type="entry name" value="PAS"/>
</dbReference>
<protein>
    <recommendedName>
        <fullName evidence="3">histidine kinase</fullName>
        <ecNumber evidence="3">2.7.13.3</ecNumber>
    </recommendedName>
</protein>
<dbReference type="FunFam" id="1.10.287.130:FF:000001">
    <property type="entry name" value="Two-component sensor histidine kinase"/>
    <property type="match status" value="1"/>
</dbReference>
<dbReference type="InterPro" id="IPR049814">
    <property type="entry name" value="Resp_reg_WalK"/>
</dbReference>
<dbReference type="SMART" id="SM00388">
    <property type="entry name" value="HisKA"/>
    <property type="match status" value="1"/>
</dbReference>
<evidence type="ECO:0000256" key="1">
    <source>
        <dbReference type="ARBA" id="ARBA00000085"/>
    </source>
</evidence>
<keyword evidence="4" id="KW-1003">Cell membrane</keyword>
<evidence type="ECO:0000259" key="15">
    <source>
        <dbReference type="PROSITE" id="PS50109"/>
    </source>
</evidence>
<evidence type="ECO:0000256" key="4">
    <source>
        <dbReference type="ARBA" id="ARBA00022475"/>
    </source>
</evidence>
<dbReference type="InterPro" id="IPR050351">
    <property type="entry name" value="BphY/WalK/GraS-like"/>
</dbReference>
<dbReference type="PROSITE" id="PS50109">
    <property type="entry name" value="HIS_KIN"/>
    <property type="match status" value="1"/>
</dbReference>
<dbReference type="InterPro" id="IPR036097">
    <property type="entry name" value="HisK_dim/P_sf"/>
</dbReference>
<feature type="domain" description="PAS" evidence="16">
    <location>
        <begin position="260"/>
        <end position="308"/>
    </location>
</feature>
<evidence type="ECO:0000313" key="19">
    <source>
        <dbReference type="Proteomes" id="UP000294321"/>
    </source>
</evidence>
<evidence type="ECO:0000256" key="10">
    <source>
        <dbReference type="ARBA" id="ARBA00022840"/>
    </source>
</evidence>
<dbReference type="Gene3D" id="1.10.8.500">
    <property type="entry name" value="HAMP domain in histidine kinase"/>
    <property type="match status" value="1"/>
</dbReference>
<dbReference type="CDD" id="cd00075">
    <property type="entry name" value="HATPase"/>
    <property type="match status" value="1"/>
</dbReference>
<evidence type="ECO:0000256" key="11">
    <source>
        <dbReference type="ARBA" id="ARBA00022989"/>
    </source>
</evidence>
<dbReference type="Pfam" id="PF00512">
    <property type="entry name" value="HisKA"/>
    <property type="match status" value="1"/>
</dbReference>
<dbReference type="SMART" id="SM00304">
    <property type="entry name" value="HAMP"/>
    <property type="match status" value="1"/>
</dbReference>
<dbReference type="GO" id="GO:0006355">
    <property type="term" value="P:regulation of DNA-templated transcription"/>
    <property type="evidence" value="ECO:0007669"/>
    <property type="project" value="InterPro"/>
</dbReference>
<dbReference type="EMBL" id="CP034726">
    <property type="protein sequence ID" value="QBP17615.1"/>
    <property type="molecule type" value="Genomic_DNA"/>
</dbReference>
<dbReference type="PROSITE" id="PS50112">
    <property type="entry name" value="PAS"/>
    <property type="match status" value="1"/>
</dbReference>
<evidence type="ECO:0000256" key="13">
    <source>
        <dbReference type="ARBA" id="ARBA00023136"/>
    </source>
</evidence>
<evidence type="ECO:0000259" key="17">
    <source>
        <dbReference type="PROSITE" id="PS50885"/>
    </source>
</evidence>
<dbReference type="InterPro" id="IPR005467">
    <property type="entry name" value="His_kinase_dom"/>
</dbReference>
<dbReference type="Proteomes" id="UP000294321">
    <property type="component" value="Chromosome"/>
</dbReference>
<dbReference type="CDD" id="cd06225">
    <property type="entry name" value="HAMP"/>
    <property type="match status" value="1"/>
</dbReference>
<feature type="transmembrane region" description="Helical" evidence="14">
    <location>
        <begin position="181"/>
        <end position="205"/>
    </location>
</feature>
<dbReference type="Pfam" id="PF00989">
    <property type="entry name" value="PAS"/>
    <property type="match status" value="1"/>
</dbReference>
<dbReference type="OrthoDB" id="9813151at2"/>
<dbReference type="GO" id="GO:0005886">
    <property type="term" value="C:plasma membrane"/>
    <property type="evidence" value="ECO:0007669"/>
    <property type="project" value="UniProtKB-SubCell"/>
</dbReference>
<keyword evidence="5" id="KW-0597">Phosphoprotein</keyword>
<dbReference type="PROSITE" id="PS50885">
    <property type="entry name" value="HAMP"/>
    <property type="match status" value="1"/>
</dbReference>
<name>A0A4P6ZIT3_9LACO</name>
<evidence type="ECO:0000256" key="2">
    <source>
        <dbReference type="ARBA" id="ARBA00004651"/>
    </source>
</evidence>
<dbReference type="InterPro" id="IPR036890">
    <property type="entry name" value="HATPase_C_sf"/>
</dbReference>
<keyword evidence="10" id="KW-0067">ATP-binding</keyword>
<dbReference type="SUPFAM" id="SSF158472">
    <property type="entry name" value="HAMP domain-like"/>
    <property type="match status" value="1"/>
</dbReference>
<dbReference type="InterPro" id="IPR057640">
    <property type="entry name" value="Cache_WalK"/>
</dbReference>
<dbReference type="InterPro" id="IPR035965">
    <property type="entry name" value="PAS-like_dom_sf"/>
</dbReference>
<dbReference type="SUPFAM" id="SSF55874">
    <property type="entry name" value="ATPase domain of HSP90 chaperone/DNA topoisomerase II/histidine kinase"/>
    <property type="match status" value="1"/>
</dbReference>
<evidence type="ECO:0000313" key="18">
    <source>
        <dbReference type="EMBL" id="QBP17615.1"/>
    </source>
</evidence>
<dbReference type="KEGG" id="lji:ELX58_00080"/>
<dbReference type="Gene3D" id="1.10.287.130">
    <property type="match status" value="1"/>
</dbReference>
<dbReference type="InterPro" id="IPR004358">
    <property type="entry name" value="Sig_transdc_His_kin-like_C"/>
</dbReference>
<reference evidence="19" key="1">
    <citation type="submission" date="2018-12" db="EMBL/GenBank/DDBJ databases">
        <title>A new species of lactobacillus.</title>
        <authorList>
            <person name="Jian Y."/>
            <person name="Xin L."/>
            <person name="Hong Z.J."/>
            <person name="Ming L.Z."/>
            <person name="Hong X.Z."/>
        </authorList>
    </citation>
    <scope>NUCLEOTIDE SEQUENCE [LARGE SCALE GENOMIC DNA]</scope>
    <source>
        <strain evidence="19">HSLZ-75</strain>
    </source>
</reference>
<keyword evidence="6" id="KW-0808">Transferase</keyword>
<evidence type="ECO:0000256" key="6">
    <source>
        <dbReference type="ARBA" id="ARBA00022679"/>
    </source>
</evidence>
<dbReference type="SUPFAM" id="SSF55785">
    <property type="entry name" value="PYP-like sensor domain (PAS domain)"/>
    <property type="match status" value="1"/>
</dbReference>
<keyword evidence="7 14" id="KW-0812">Transmembrane</keyword>
<evidence type="ECO:0000256" key="14">
    <source>
        <dbReference type="SAM" id="Phobius"/>
    </source>
</evidence>
<keyword evidence="19" id="KW-1185">Reference proteome</keyword>
<dbReference type="NCBIfam" id="TIGR00229">
    <property type="entry name" value="sensory_box"/>
    <property type="match status" value="1"/>
</dbReference>
<dbReference type="PANTHER" id="PTHR42878:SF7">
    <property type="entry name" value="SENSOR HISTIDINE KINASE GLRK"/>
    <property type="match status" value="1"/>
</dbReference>
<evidence type="ECO:0000259" key="16">
    <source>
        <dbReference type="PROSITE" id="PS50112"/>
    </source>
</evidence>
<dbReference type="Pfam" id="PF02518">
    <property type="entry name" value="HATPase_c"/>
    <property type="match status" value="1"/>
</dbReference>
<dbReference type="Pfam" id="PF23846">
    <property type="entry name" value="Cache_WalK"/>
    <property type="match status" value="1"/>
</dbReference>
<evidence type="ECO:0000256" key="7">
    <source>
        <dbReference type="ARBA" id="ARBA00022692"/>
    </source>
</evidence>
<dbReference type="Pfam" id="PF00672">
    <property type="entry name" value="HAMP"/>
    <property type="match status" value="1"/>
</dbReference>
<dbReference type="CDD" id="cd00082">
    <property type="entry name" value="HisKA"/>
    <property type="match status" value="1"/>
</dbReference>
<comment type="subcellular location">
    <subcellularLocation>
        <location evidence="2">Cell membrane</location>
        <topology evidence="2">Multi-pass membrane protein</topology>
    </subcellularLocation>
</comment>
<keyword evidence="12" id="KW-0902">Two-component regulatory system</keyword>
<dbReference type="PRINTS" id="PR00344">
    <property type="entry name" value="BCTRLSENSOR"/>
</dbReference>
<keyword evidence="9 18" id="KW-0418">Kinase</keyword>
<dbReference type="GO" id="GO:0000156">
    <property type="term" value="F:phosphorelay response regulator activity"/>
    <property type="evidence" value="ECO:0007669"/>
    <property type="project" value="TreeGrafter"/>
</dbReference>
<dbReference type="RefSeq" id="WP_133441161.1">
    <property type="nucleotide sequence ID" value="NZ_CP034726.1"/>
</dbReference>
<keyword evidence="8" id="KW-0547">Nucleotide-binding</keyword>
<dbReference type="InterPro" id="IPR003661">
    <property type="entry name" value="HisK_dim/P_dom"/>
</dbReference>
<keyword evidence="13 14" id="KW-0472">Membrane</keyword>
<organism evidence="18 19">
    <name type="scientific">Acetilactobacillus jinshanensis</name>
    <dbReference type="NCBI Taxonomy" id="1720083"/>
    <lineage>
        <taxon>Bacteria</taxon>
        <taxon>Bacillati</taxon>
        <taxon>Bacillota</taxon>
        <taxon>Bacilli</taxon>
        <taxon>Lactobacillales</taxon>
        <taxon>Lactobacillaceae</taxon>
        <taxon>Acetilactobacillus</taxon>
    </lineage>
</organism>
<dbReference type="SMART" id="SM00387">
    <property type="entry name" value="HATPase_c"/>
    <property type="match status" value="1"/>
</dbReference>
<dbReference type="Gene3D" id="3.30.450.20">
    <property type="entry name" value="PAS domain"/>
    <property type="match status" value="2"/>
</dbReference>
<dbReference type="NCBIfam" id="NF033092">
    <property type="entry name" value="HK_WalK"/>
    <property type="match status" value="1"/>
</dbReference>
<dbReference type="InterPro" id="IPR003594">
    <property type="entry name" value="HATPase_dom"/>
</dbReference>
<dbReference type="SMART" id="SM00091">
    <property type="entry name" value="PAS"/>
    <property type="match status" value="1"/>
</dbReference>
<dbReference type="InterPro" id="IPR013767">
    <property type="entry name" value="PAS_fold"/>
</dbReference>
<dbReference type="FunFam" id="3.30.565.10:FF:000006">
    <property type="entry name" value="Sensor histidine kinase WalK"/>
    <property type="match status" value="1"/>
</dbReference>
<dbReference type="CDD" id="cd00130">
    <property type="entry name" value="PAS"/>
    <property type="match status" value="1"/>
</dbReference>
<evidence type="ECO:0000256" key="5">
    <source>
        <dbReference type="ARBA" id="ARBA00022553"/>
    </source>
</evidence>
<dbReference type="AlphaFoldDB" id="A0A4P6ZIT3"/>
<feature type="domain" description="Histidine kinase" evidence="15">
    <location>
        <begin position="382"/>
        <end position="611"/>
    </location>
</feature>
<proteinExistence type="predicted"/>
<evidence type="ECO:0000256" key="8">
    <source>
        <dbReference type="ARBA" id="ARBA00022741"/>
    </source>
</evidence>
<accession>A0A4P6ZIT3</accession>
<dbReference type="SUPFAM" id="SSF103190">
    <property type="entry name" value="Sensory domain-like"/>
    <property type="match status" value="1"/>
</dbReference>
<dbReference type="PANTHER" id="PTHR42878">
    <property type="entry name" value="TWO-COMPONENT HISTIDINE KINASE"/>
    <property type="match status" value="1"/>
</dbReference>
<sequence length="621" mass="70292">MNSHIKFFHSIHFKIALVFALILLISLEVVGAVFVSQLEKKNVAQYERQVQLPTYVERSITTQLGRSDQKKANRKIHMLLSDTSNNSSNQVQVIDTKGTIRGTNQIDNKSIVGQKTTDHDVKDALYHGKNVNKTTYNSQNATRYYTAVVPLIRSQNNNTVGAVYIRASLNPVYKTIDSITFIYLLAALITILIGLLVAIVISRAITRPIDEMKKQTIQIAHGDYSGHVHVYGKDELGQLAEAVNNLSVKVRESQESTESERRQLDSVLTHMNDGVLATDRWGRVTISNSKALDFLNLQSENVIGHPILQVLGVAKKYSLRRLFEHPHEIQVDLSNHDRELILHAHFSLVQRNSGFISGLVCVLHDVTEQEKIDEDRKRFVSNVSHELRTPLTSVHAYLETLIAGAWKDKDVAPHFLQVAQDETDRMIRMVRNLLTLSRMDSGRQKMNPELTNLNELFNHILKHYKLMIKNGDQIEPNLKVNNNYHIVENFTSRTLWVELDPDRFTQVIDNIMNNALKYSPSGGTITCSLYDSNNRVMLSIADQGIGIPRDAQDHIFDRFYRVDKSRTRASGGTGLGLSICKDIVEALGGSIWVESTEGHGSTFYISLPYEPMKENLWDARN</sequence>
<dbReference type="GO" id="GO:0030295">
    <property type="term" value="F:protein kinase activator activity"/>
    <property type="evidence" value="ECO:0007669"/>
    <property type="project" value="TreeGrafter"/>
</dbReference>
<dbReference type="GO" id="GO:0007234">
    <property type="term" value="P:osmosensory signaling via phosphorelay pathway"/>
    <property type="evidence" value="ECO:0007669"/>
    <property type="project" value="TreeGrafter"/>
</dbReference>
<evidence type="ECO:0000256" key="12">
    <source>
        <dbReference type="ARBA" id="ARBA00023012"/>
    </source>
</evidence>
<dbReference type="Gene3D" id="3.30.565.10">
    <property type="entry name" value="Histidine kinase-like ATPase, C-terminal domain"/>
    <property type="match status" value="1"/>
</dbReference>
<dbReference type="InterPro" id="IPR029151">
    <property type="entry name" value="Sensor-like_sf"/>
</dbReference>
<dbReference type="GO" id="GO:0000155">
    <property type="term" value="F:phosphorelay sensor kinase activity"/>
    <property type="evidence" value="ECO:0007669"/>
    <property type="project" value="InterPro"/>
</dbReference>
<evidence type="ECO:0000256" key="9">
    <source>
        <dbReference type="ARBA" id="ARBA00022777"/>
    </source>
</evidence>
<gene>
    <name evidence="18" type="primary">walK</name>
    <name evidence="18" type="ORF">ELX58_00080</name>
</gene>
<comment type="catalytic activity">
    <reaction evidence="1">
        <text>ATP + protein L-histidine = ADP + protein N-phospho-L-histidine.</text>
        <dbReference type="EC" id="2.7.13.3"/>
    </reaction>
</comment>
<feature type="domain" description="HAMP" evidence="17">
    <location>
        <begin position="203"/>
        <end position="255"/>
    </location>
</feature>
<dbReference type="GO" id="GO:0005524">
    <property type="term" value="F:ATP binding"/>
    <property type="evidence" value="ECO:0007669"/>
    <property type="project" value="UniProtKB-KW"/>
</dbReference>
<dbReference type="InterPro" id="IPR003660">
    <property type="entry name" value="HAMP_dom"/>
</dbReference>
<keyword evidence="11 14" id="KW-1133">Transmembrane helix</keyword>
<dbReference type="EC" id="2.7.13.3" evidence="3"/>
<evidence type="ECO:0000256" key="3">
    <source>
        <dbReference type="ARBA" id="ARBA00012438"/>
    </source>
</evidence>